<accession>A0A8J3NNA5</accession>
<reference evidence="1 2" key="1">
    <citation type="submission" date="2021-01" db="EMBL/GenBank/DDBJ databases">
        <title>Whole genome shotgun sequence of Catellatospora bangladeshensis NBRC 107357.</title>
        <authorList>
            <person name="Komaki H."/>
            <person name="Tamura T."/>
        </authorList>
    </citation>
    <scope>NUCLEOTIDE SEQUENCE [LARGE SCALE GENOMIC DNA]</scope>
    <source>
        <strain evidence="1 2">NBRC 107357</strain>
    </source>
</reference>
<evidence type="ECO:0000313" key="2">
    <source>
        <dbReference type="Proteomes" id="UP000601223"/>
    </source>
</evidence>
<proteinExistence type="predicted"/>
<evidence type="ECO:0000313" key="1">
    <source>
        <dbReference type="EMBL" id="GIF85873.1"/>
    </source>
</evidence>
<organism evidence="1 2">
    <name type="scientific">Catellatospora bangladeshensis</name>
    <dbReference type="NCBI Taxonomy" id="310355"/>
    <lineage>
        <taxon>Bacteria</taxon>
        <taxon>Bacillati</taxon>
        <taxon>Actinomycetota</taxon>
        <taxon>Actinomycetes</taxon>
        <taxon>Micromonosporales</taxon>
        <taxon>Micromonosporaceae</taxon>
        <taxon>Catellatospora</taxon>
    </lineage>
</organism>
<comment type="caution">
    <text evidence="1">The sequence shown here is derived from an EMBL/GenBank/DDBJ whole genome shotgun (WGS) entry which is preliminary data.</text>
</comment>
<dbReference type="AlphaFoldDB" id="A0A8J3NNA5"/>
<dbReference type="RefSeq" id="WP_203756389.1">
    <property type="nucleotide sequence ID" value="NZ_BONF01000054.1"/>
</dbReference>
<name>A0A8J3NNA5_9ACTN</name>
<sequence>MSGSRPPYDREAVDSLLRDVQGHLLAEMRQAIDVERGLAAILGADATAPCRESFAGRASSPTTAMDGRMVADTLPHADAPASKSAPCRIAQVGQHLHASPAGSASVAFYLLAAIALDEDLDRTGEIAQLLRIKVSDDEARTRQTVQTLAAVQSRGAKGVGREHARLVASAHAHGVQHVRTLADAGAVLRRLRWPAVMTADGAHDLASNLIAGLAHATALVSIVDQVVGLWEPQTCQPWLPSTSIDQVHRALREDLAEYAAHMRATARPRHLHEVYRHLEDLFADEVAANRRERPSIALAVPR</sequence>
<dbReference type="EMBL" id="BONF01000054">
    <property type="protein sequence ID" value="GIF85873.1"/>
    <property type="molecule type" value="Genomic_DNA"/>
</dbReference>
<gene>
    <name evidence="1" type="ORF">Cba03nite_72220</name>
</gene>
<protein>
    <submittedName>
        <fullName evidence="1">Uncharacterized protein</fullName>
    </submittedName>
</protein>
<dbReference type="Proteomes" id="UP000601223">
    <property type="component" value="Unassembled WGS sequence"/>
</dbReference>
<keyword evidence="2" id="KW-1185">Reference proteome</keyword>